<organism evidence="1 2">
    <name type="scientific">Selenomonas ruminantium</name>
    <dbReference type="NCBI Taxonomy" id="971"/>
    <lineage>
        <taxon>Bacteria</taxon>
        <taxon>Bacillati</taxon>
        <taxon>Bacillota</taxon>
        <taxon>Negativicutes</taxon>
        <taxon>Selenomonadales</taxon>
        <taxon>Selenomonadaceae</taxon>
        <taxon>Selenomonas</taxon>
    </lineage>
</organism>
<dbReference type="RefSeq" id="WP_075445542.1">
    <property type="nucleotide sequence ID" value="NZ_FOQK01000029.1"/>
</dbReference>
<gene>
    <name evidence="1" type="ORF">SAMN04487861_1296</name>
</gene>
<dbReference type="OrthoDB" id="9787563at2"/>
<evidence type="ECO:0000313" key="2">
    <source>
        <dbReference type="Proteomes" id="UP000183639"/>
    </source>
</evidence>
<dbReference type="Proteomes" id="UP000183639">
    <property type="component" value="Unassembled WGS sequence"/>
</dbReference>
<dbReference type="EMBL" id="FOQK01000029">
    <property type="protein sequence ID" value="SFI33204.1"/>
    <property type="molecule type" value="Genomic_DNA"/>
</dbReference>
<accession>A0A1I3HC02</accession>
<reference evidence="1 2" key="1">
    <citation type="submission" date="2016-10" db="EMBL/GenBank/DDBJ databases">
        <authorList>
            <person name="de Groot N.N."/>
        </authorList>
    </citation>
    <scope>NUCLEOTIDE SEQUENCE [LARGE SCALE GENOMIC DNA]</scope>
    <source>
        <strain evidence="1 2">Z108</strain>
    </source>
</reference>
<name>A0A1I3HC02_SELRU</name>
<protein>
    <submittedName>
        <fullName evidence="1">Uncharacterized protein</fullName>
    </submittedName>
</protein>
<dbReference type="Pfam" id="PF19991">
    <property type="entry name" value="HMA_2"/>
    <property type="match status" value="1"/>
</dbReference>
<evidence type="ECO:0000313" key="1">
    <source>
        <dbReference type="EMBL" id="SFI33204.1"/>
    </source>
</evidence>
<sequence>MSIVSGFMMGAAIGNNIRQMFTGEAPMPAKPAVQTAPLALVAAVPGRRRYRAAVLAPELAALLEEKLSQLAFLTSFAANSTSGSLLFTYDPADERKMDALALWLERYVFTRPQAKTEVQEIEESAAAAEAHAGSLTRSVRNMARAFSAWIKAHTSGIFDISSLASCIFALRGLRKMLLTKTYPSGAQMLWWALALMRGWRTV</sequence>
<dbReference type="AlphaFoldDB" id="A0A1I3HC02"/>
<proteinExistence type="predicted"/>